<comment type="caution">
    <text evidence="4">The sequence shown here is derived from an EMBL/GenBank/DDBJ whole genome shotgun (WGS) entry which is preliminary data.</text>
</comment>
<feature type="region of interest" description="Disordered" evidence="1">
    <location>
        <begin position="96"/>
        <end position="129"/>
    </location>
</feature>
<dbReference type="Gene3D" id="2.60.120.560">
    <property type="entry name" value="Exo-inulinase, domain 1"/>
    <property type="match status" value="1"/>
</dbReference>
<sequence length="241" mass="27893">MKPHLIALCVLRFCPALMAGDWLELFDGESLAGWSVQCQSEDKGKGYWTAQEGYIQCDSMGDKDHDYVWLQYDREFSDFELRLEFRAFRESKGNSGVQFRSRYDPSPDAPRGGWLDGPQADIHPHGPFRNGLIYDETRTEKRWISPSLPDWRITPEQGAQTYKFHFSDEGNGWNQMVIRCEGNRVQTWVNGVQVRDWDGSGVLDSEGHQRHRVGRSGFIALQLHSKDELKIHFQNLKLKEL</sequence>
<proteinExistence type="predicted"/>
<keyword evidence="5" id="KW-1185">Reference proteome</keyword>
<feature type="domain" description="3-keto-alpha-glucoside-1,2-lyase/3-keto-2-hydroxy-glucal hydratase" evidence="3">
    <location>
        <begin position="21"/>
        <end position="239"/>
    </location>
</feature>
<dbReference type="GO" id="GO:0016787">
    <property type="term" value="F:hydrolase activity"/>
    <property type="evidence" value="ECO:0007669"/>
    <property type="project" value="InterPro"/>
</dbReference>
<evidence type="ECO:0000256" key="2">
    <source>
        <dbReference type="SAM" id="SignalP"/>
    </source>
</evidence>
<protein>
    <submittedName>
        <fullName evidence="4">DUF1080 domain-containing protein</fullName>
    </submittedName>
</protein>
<dbReference type="Pfam" id="PF06439">
    <property type="entry name" value="3keto-disac_hyd"/>
    <property type="match status" value="1"/>
</dbReference>
<dbReference type="InterPro" id="IPR010496">
    <property type="entry name" value="AL/BT2_dom"/>
</dbReference>
<name>A0A934S3J1_9BACT</name>
<dbReference type="Proteomes" id="UP000617628">
    <property type="component" value="Unassembled WGS sequence"/>
</dbReference>
<reference evidence="4" key="1">
    <citation type="submission" date="2021-01" db="EMBL/GenBank/DDBJ databases">
        <title>Modified the classification status of verrucomicrobia.</title>
        <authorList>
            <person name="Feng X."/>
        </authorList>
    </citation>
    <scope>NUCLEOTIDE SEQUENCE</scope>
    <source>
        <strain evidence="4">KCTC 13126</strain>
    </source>
</reference>
<dbReference type="EMBL" id="JAENIL010000035">
    <property type="protein sequence ID" value="MBK1878754.1"/>
    <property type="molecule type" value="Genomic_DNA"/>
</dbReference>
<organism evidence="4 5">
    <name type="scientific">Pelagicoccus mobilis</name>
    <dbReference type="NCBI Taxonomy" id="415221"/>
    <lineage>
        <taxon>Bacteria</taxon>
        <taxon>Pseudomonadati</taxon>
        <taxon>Verrucomicrobiota</taxon>
        <taxon>Opitutia</taxon>
        <taxon>Puniceicoccales</taxon>
        <taxon>Pelagicoccaceae</taxon>
        <taxon>Pelagicoccus</taxon>
    </lineage>
</organism>
<accession>A0A934S3J1</accession>
<evidence type="ECO:0000256" key="1">
    <source>
        <dbReference type="SAM" id="MobiDB-lite"/>
    </source>
</evidence>
<evidence type="ECO:0000259" key="3">
    <source>
        <dbReference type="Pfam" id="PF06439"/>
    </source>
</evidence>
<evidence type="ECO:0000313" key="4">
    <source>
        <dbReference type="EMBL" id="MBK1878754.1"/>
    </source>
</evidence>
<gene>
    <name evidence="4" type="ORF">JIN87_17870</name>
</gene>
<dbReference type="RefSeq" id="WP_200356968.1">
    <property type="nucleotide sequence ID" value="NZ_JAENIL010000035.1"/>
</dbReference>
<evidence type="ECO:0000313" key="5">
    <source>
        <dbReference type="Proteomes" id="UP000617628"/>
    </source>
</evidence>
<keyword evidence="2" id="KW-0732">Signal</keyword>
<dbReference type="AlphaFoldDB" id="A0A934S3J1"/>
<feature type="chain" id="PRO_5036844537" evidence="2">
    <location>
        <begin position="20"/>
        <end position="241"/>
    </location>
</feature>
<feature type="signal peptide" evidence="2">
    <location>
        <begin position="1"/>
        <end position="19"/>
    </location>
</feature>